<feature type="transmembrane region" description="Helical" evidence="6">
    <location>
        <begin position="123"/>
        <end position="143"/>
    </location>
</feature>
<feature type="transmembrane region" description="Helical" evidence="6">
    <location>
        <begin position="280"/>
        <end position="302"/>
    </location>
</feature>
<sequence>MAPDTRRPPYPYPESAPGVTSVEAGRPGIEYQERESASEETPLLSGSPSGAQSSSTENGQPHLRANASPDEDEPITPVGSLRASVVGLSLWILIFIQATNMSGMVVIQGAIAHDINAYDRVMWFTSAYLISMSALGPLGGRLASIFSPRVLVLPIAVFVALGSLVSAYAGSFQVFTLGRVITGLGGAGVLSLGVILVLDMTSKKQRGFVLGLVNGSLSLGVSFGGILFGALLPVLGWRPLFAIQTPLSLVSGAVLYLSIPPHPAESSTKSGSATVWQKLARLDYLGASLLTIAIVTFLYALAGDIEPLILLLSLGTLLIFLAVEYLVASDPIIPLKVLSSRATLLSCLSQLGLLSARWTILFYTPIFMLAVHGQSRARAGSILLPTNIGFALGGVLVGYLHIRRHASYWLSCLVSIALFTLLMWALSLCTYPDSSTAAIIAIVLGSGLVTGAAINYTLAHLLHHSHDGTSYITTSLLGTFRGFGGAFGTAIGGGIFNRVLRSHLTEGFRSVDGGGSLTPAKRWLIEQLLGAPELVYGSGLSPEDRAVAVDSYAGAIRFVFQAATVLGVIVLVFQAGTGWTAPKREEETEDEQVDARVAVMENEGVGEV</sequence>
<evidence type="ECO:0000313" key="8">
    <source>
        <dbReference type="EMBL" id="CAI6086472.1"/>
    </source>
</evidence>
<dbReference type="AlphaFoldDB" id="A0AA35LZ37"/>
<reference evidence="8" key="1">
    <citation type="submission" date="2023-01" db="EMBL/GenBank/DDBJ databases">
        <authorList>
            <person name="Piombo E."/>
        </authorList>
    </citation>
    <scope>NUCLEOTIDE SEQUENCE</scope>
</reference>
<name>A0AA35LZ37_9HYPO</name>
<dbReference type="InterPro" id="IPR020846">
    <property type="entry name" value="MFS_dom"/>
</dbReference>
<evidence type="ECO:0000256" key="6">
    <source>
        <dbReference type="SAM" id="Phobius"/>
    </source>
</evidence>
<feature type="transmembrane region" description="Helical" evidence="6">
    <location>
        <begin position="382"/>
        <end position="400"/>
    </location>
</feature>
<dbReference type="GO" id="GO:0000329">
    <property type="term" value="C:fungal-type vacuole membrane"/>
    <property type="evidence" value="ECO:0007669"/>
    <property type="project" value="TreeGrafter"/>
</dbReference>
<evidence type="ECO:0000256" key="1">
    <source>
        <dbReference type="ARBA" id="ARBA00004141"/>
    </source>
</evidence>
<dbReference type="PROSITE" id="PS50850">
    <property type="entry name" value="MFS"/>
    <property type="match status" value="1"/>
</dbReference>
<evidence type="ECO:0000256" key="3">
    <source>
        <dbReference type="ARBA" id="ARBA00022989"/>
    </source>
</evidence>
<evidence type="ECO:0000256" key="4">
    <source>
        <dbReference type="ARBA" id="ARBA00023136"/>
    </source>
</evidence>
<dbReference type="PANTHER" id="PTHR23501">
    <property type="entry name" value="MAJOR FACILITATOR SUPERFAMILY"/>
    <property type="match status" value="1"/>
</dbReference>
<evidence type="ECO:0000256" key="5">
    <source>
        <dbReference type="SAM" id="MobiDB-lite"/>
    </source>
</evidence>
<feature type="transmembrane region" description="Helical" evidence="6">
    <location>
        <begin position="210"/>
        <end position="235"/>
    </location>
</feature>
<dbReference type="Proteomes" id="UP001160390">
    <property type="component" value="Unassembled WGS sequence"/>
</dbReference>
<evidence type="ECO:0000259" key="7">
    <source>
        <dbReference type="PROSITE" id="PS50850"/>
    </source>
</evidence>
<proteinExistence type="predicted"/>
<feature type="transmembrane region" description="Helical" evidence="6">
    <location>
        <begin position="471"/>
        <end position="496"/>
    </location>
</feature>
<dbReference type="InterPro" id="IPR011701">
    <property type="entry name" value="MFS"/>
</dbReference>
<keyword evidence="3 6" id="KW-1133">Transmembrane helix</keyword>
<dbReference type="GO" id="GO:0015174">
    <property type="term" value="F:basic amino acid transmembrane transporter activity"/>
    <property type="evidence" value="ECO:0007669"/>
    <property type="project" value="TreeGrafter"/>
</dbReference>
<feature type="transmembrane region" description="Helical" evidence="6">
    <location>
        <begin position="90"/>
        <end position="111"/>
    </location>
</feature>
<dbReference type="PANTHER" id="PTHR23501:SF6">
    <property type="entry name" value="MULTIDRUG TRANSPORTER, PUTATIVE (AFU_ORTHOLOGUE AFUA_3G14560)-RELATED"/>
    <property type="match status" value="1"/>
</dbReference>
<dbReference type="SUPFAM" id="SSF103473">
    <property type="entry name" value="MFS general substrate transporter"/>
    <property type="match status" value="1"/>
</dbReference>
<comment type="caution">
    <text evidence="8">The sequence shown here is derived from an EMBL/GenBank/DDBJ whole genome shotgun (WGS) entry which is preliminary data.</text>
</comment>
<feature type="transmembrane region" description="Helical" evidence="6">
    <location>
        <begin position="552"/>
        <end position="573"/>
    </location>
</feature>
<feature type="region of interest" description="Disordered" evidence="5">
    <location>
        <begin position="1"/>
        <end position="76"/>
    </location>
</feature>
<feature type="compositionally biased region" description="Low complexity" evidence="5">
    <location>
        <begin position="42"/>
        <end position="55"/>
    </location>
</feature>
<evidence type="ECO:0000256" key="2">
    <source>
        <dbReference type="ARBA" id="ARBA00022692"/>
    </source>
</evidence>
<dbReference type="Pfam" id="PF07690">
    <property type="entry name" value="MFS_1"/>
    <property type="match status" value="1"/>
</dbReference>
<keyword evidence="9" id="KW-1185">Reference proteome</keyword>
<gene>
    <name evidence="8" type="ORF">CCHLO57077_00010372</name>
</gene>
<comment type="subcellular location">
    <subcellularLocation>
        <location evidence="1">Membrane</location>
        <topology evidence="1">Multi-pass membrane protein</topology>
    </subcellularLocation>
</comment>
<dbReference type="InterPro" id="IPR036259">
    <property type="entry name" value="MFS_trans_sf"/>
</dbReference>
<feature type="transmembrane region" description="Helical" evidence="6">
    <location>
        <begin position="308"/>
        <end position="327"/>
    </location>
</feature>
<dbReference type="Gene3D" id="1.20.1250.20">
    <property type="entry name" value="MFS general substrate transporter like domains"/>
    <property type="match status" value="1"/>
</dbReference>
<evidence type="ECO:0000313" key="9">
    <source>
        <dbReference type="Proteomes" id="UP001160390"/>
    </source>
</evidence>
<dbReference type="EMBL" id="CABFNP030000786">
    <property type="protein sequence ID" value="CAI6086472.1"/>
    <property type="molecule type" value="Genomic_DNA"/>
</dbReference>
<feature type="transmembrane region" description="Helical" evidence="6">
    <location>
        <begin position="348"/>
        <end position="370"/>
    </location>
</feature>
<feature type="domain" description="Major facilitator superfamily (MFS) profile" evidence="7">
    <location>
        <begin position="86"/>
        <end position="579"/>
    </location>
</feature>
<keyword evidence="2 6" id="KW-0812">Transmembrane</keyword>
<feature type="transmembrane region" description="Helical" evidence="6">
    <location>
        <begin position="150"/>
        <end position="170"/>
    </location>
</feature>
<accession>A0AA35LZ37</accession>
<feature type="transmembrane region" description="Helical" evidence="6">
    <location>
        <begin position="176"/>
        <end position="198"/>
    </location>
</feature>
<feature type="transmembrane region" description="Helical" evidence="6">
    <location>
        <begin position="407"/>
        <end position="426"/>
    </location>
</feature>
<organism evidence="8 9">
    <name type="scientific">Clonostachys chloroleuca</name>
    <dbReference type="NCBI Taxonomy" id="1926264"/>
    <lineage>
        <taxon>Eukaryota</taxon>
        <taxon>Fungi</taxon>
        <taxon>Dikarya</taxon>
        <taxon>Ascomycota</taxon>
        <taxon>Pezizomycotina</taxon>
        <taxon>Sordariomycetes</taxon>
        <taxon>Hypocreomycetidae</taxon>
        <taxon>Hypocreales</taxon>
        <taxon>Bionectriaceae</taxon>
        <taxon>Clonostachys</taxon>
    </lineage>
</organism>
<protein>
    <recommendedName>
        <fullName evidence="7">Major facilitator superfamily (MFS) profile domain-containing protein</fullName>
    </recommendedName>
</protein>
<feature type="transmembrane region" description="Helical" evidence="6">
    <location>
        <begin position="438"/>
        <end position="459"/>
    </location>
</feature>
<keyword evidence="4 6" id="KW-0472">Membrane</keyword>